<proteinExistence type="predicted"/>
<dbReference type="RefSeq" id="XP_030069336.1">
    <property type="nucleotide sequence ID" value="XM_030213476.1"/>
</dbReference>
<keyword evidence="8" id="KW-0812">Transmembrane</keyword>
<dbReference type="PROSITE" id="PS00983">
    <property type="entry name" value="LY6_UPAR"/>
    <property type="match status" value="1"/>
</dbReference>
<dbReference type="GO" id="GO:0098552">
    <property type="term" value="C:side of membrane"/>
    <property type="evidence" value="ECO:0007669"/>
    <property type="project" value="UniProtKB-KW"/>
</dbReference>
<evidence type="ECO:0000313" key="10">
    <source>
        <dbReference type="Proteomes" id="UP000515156"/>
    </source>
</evidence>
<dbReference type="OrthoDB" id="9834667at2759"/>
<name>A0A6P7YXT1_9AMPH</name>
<evidence type="ECO:0000256" key="7">
    <source>
        <dbReference type="ARBA" id="ARBA00023288"/>
    </source>
</evidence>
<evidence type="ECO:0000256" key="3">
    <source>
        <dbReference type="ARBA" id="ARBA00022622"/>
    </source>
</evidence>
<dbReference type="SUPFAM" id="SSF57302">
    <property type="entry name" value="Snake toxin-like"/>
    <property type="match status" value="2"/>
</dbReference>
<protein>
    <submittedName>
        <fullName evidence="11">Ly6/PLAUR domain-containing protein 3-like isoform X1</fullName>
    </submittedName>
</protein>
<dbReference type="InterPro" id="IPR045860">
    <property type="entry name" value="Snake_toxin-like_sf"/>
</dbReference>
<keyword evidence="3" id="KW-0336">GPI-anchor</keyword>
<accession>A0A6P7YXT1</accession>
<dbReference type="Gene3D" id="2.10.60.10">
    <property type="entry name" value="CD59"/>
    <property type="match status" value="2"/>
</dbReference>
<comment type="subcellular location">
    <subcellularLocation>
        <location evidence="1">Cell membrane</location>
        <topology evidence="1">Lipid-anchor</topology>
        <topology evidence="1">GPI-anchor</topology>
    </subcellularLocation>
</comment>
<dbReference type="KEGG" id="muo:115476902"/>
<evidence type="ECO:0000256" key="5">
    <source>
        <dbReference type="ARBA" id="ARBA00023136"/>
    </source>
</evidence>
<dbReference type="InterPro" id="IPR016054">
    <property type="entry name" value="LY6_UPA_recep-like"/>
</dbReference>
<evidence type="ECO:0000256" key="6">
    <source>
        <dbReference type="ARBA" id="ARBA00023180"/>
    </source>
</evidence>
<evidence type="ECO:0000256" key="2">
    <source>
        <dbReference type="ARBA" id="ARBA00022475"/>
    </source>
</evidence>
<feature type="transmembrane region" description="Helical" evidence="8">
    <location>
        <begin position="21"/>
        <end position="42"/>
    </location>
</feature>
<keyword evidence="8" id="KW-1133">Transmembrane helix</keyword>
<dbReference type="InParanoid" id="A0A6P7YXT1"/>
<dbReference type="Proteomes" id="UP000515156">
    <property type="component" value="Chromosome 8"/>
</dbReference>
<dbReference type="PANTHER" id="PTHR10624">
    <property type="entry name" value="UROKINASE PLASMINOGEN ACTIVATOR SURFACE RECEPTOR-RELATED"/>
    <property type="match status" value="1"/>
</dbReference>
<evidence type="ECO:0000313" key="11">
    <source>
        <dbReference type="RefSeq" id="XP_030069336.1"/>
    </source>
</evidence>
<dbReference type="CDD" id="cd23562">
    <property type="entry name" value="TFP_LU_ECD_LYPD3_rpt1"/>
    <property type="match status" value="1"/>
</dbReference>
<dbReference type="CDD" id="cd23566">
    <property type="entry name" value="TFP_LU_ECD_LYPD5_rpt2"/>
    <property type="match status" value="1"/>
</dbReference>
<gene>
    <name evidence="11" type="primary">LOC115476902</name>
</gene>
<dbReference type="GeneID" id="115476902"/>
<evidence type="ECO:0000256" key="1">
    <source>
        <dbReference type="ARBA" id="ARBA00004609"/>
    </source>
</evidence>
<keyword evidence="10" id="KW-1185">Reference proteome</keyword>
<feature type="domain" description="UPAR/Ly6" evidence="9">
    <location>
        <begin position="149"/>
        <end position="237"/>
    </location>
</feature>
<dbReference type="AlphaFoldDB" id="A0A6P7YXT1"/>
<dbReference type="GO" id="GO:0005886">
    <property type="term" value="C:plasma membrane"/>
    <property type="evidence" value="ECO:0007669"/>
    <property type="project" value="UniProtKB-SubCell"/>
</dbReference>
<dbReference type="InterPro" id="IPR018363">
    <property type="entry name" value="CD59_antigen_CS"/>
</dbReference>
<evidence type="ECO:0000256" key="8">
    <source>
        <dbReference type="SAM" id="Phobius"/>
    </source>
</evidence>
<keyword evidence="6" id="KW-0325">Glycoprotein</keyword>
<feature type="transmembrane region" description="Helical" evidence="8">
    <location>
        <begin position="238"/>
        <end position="260"/>
    </location>
</feature>
<reference evidence="11" key="1">
    <citation type="submission" date="2025-08" db="UniProtKB">
        <authorList>
            <consortium name="RefSeq"/>
        </authorList>
    </citation>
    <scope>IDENTIFICATION</scope>
</reference>
<keyword evidence="4" id="KW-0732">Signal</keyword>
<keyword evidence="5 8" id="KW-0472">Membrane</keyword>
<evidence type="ECO:0000259" key="9">
    <source>
        <dbReference type="Pfam" id="PF00021"/>
    </source>
</evidence>
<evidence type="ECO:0000256" key="4">
    <source>
        <dbReference type="ARBA" id="ARBA00022729"/>
    </source>
</evidence>
<organism evidence="10 11">
    <name type="scientific">Microcaecilia unicolor</name>
    <dbReference type="NCBI Taxonomy" id="1415580"/>
    <lineage>
        <taxon>Eukaryota</taxon>
        <taxon>Metazoa</taxon>
        <taxon>Chordata</taxon>
        <taxon>Craniata</taxon>
        <taxon>Vertebrata</taxon>
        <taxon>Euteleostomi</taxon>
        <taxon>Amphibia</taxon>
        <taxon>Gymnophiona</taxon>
        <taxon>Siphonopidae</taxon>
        <taxon>Microcaecilia</taxon>
    </lineage>
</organism>
<keyword evidence="7" id="KW-0449">Lipoprotein</keyword>
<feature type="domain" description="UPAR/Ly6" evidence="9">
    <location>
        <begin position="45"/>
        <end position="130"/>
    </location>
</feature>
<dbReference type="PANTHER" id="PTHR10624:SF8">
    <property type="entry name" value="LY6_PLAUR DOMAIN-CONTAINING PROTEIN 3"/>
    <property type="match status" value="1"/>
</dbReference>
<dbReference type="Pfam" id="PF00021">
    <property type="entry name" value="UPAR_LY6"/>
    <property type="match status" value="2"/>
</dbReference>
<sequence length="261" mass="28747">MDPCSFSVPMTGHCRRMNQTVYFQHTTWIAVTSILIAVLFQVTGGLECYSCTEEGDAGCSADKIVKVSCAQAMNVCMDYTHTIKTDALNMTIRKKGCSSGLTKTYDSEGSFVQHCYVTHINACNTSLCNNDLTNAIRPRLCTIASDVPNGMECYACLSFSKDQCSPKYAEKIKCTGYNTNCYKENQTVSLGNDYSSRTIYIETCSQDGSCSRSYSSTNMHMKIKGKGSCCSGKFCNKAHVFFSSVSHFFLLLGMLIVTVLL</sequence>
<keyword evidence="2" id="KW-1003">Cell membrane</keyword>